<dbReference type="OrthoDB" id="256869at2"/>
<feature type="domain" description="Gfo/Idh/MocA-like oxidoreductase C-terminal" evidence="4">
    <location>
        <begin position="137"/>
        <end position="337"/>
    </location>
</feature>
<evidence type="ECO:0000256" key="1">
    <source>
        <dbReference type="ARBA" id="ARBA00010928"/>
    </source>
</evidence>
<dbReference type="InterPro" id="IPR000683">
    <property type="entry name" value="Gfo/Idh/MocA-like_OxRdtase_N"/>
</dbReference>
<proteinExistence type="inferred from homology"/>
<gene>
    <name evidence="5" type="ORF">D5H78_06730</name>
</gene>
<dbReference type="PANTHER" id="PTHR43708:SF5">
    <property type="entry name" value="CONSERVED EXPRESSED OXIDOREDUCTASE (EUROFUNG)-RELATED"/>
    <property type="match status" value="1"/>
</dbReference>
<dbReference type="GO" id="GO:0000166">
    <property type="term" value="F:nucleotide binding"/>
    <property type="evidence" value="ECO:0007669"/>
    <property type="project" value="InterPro"/>
</dbReference>
<keyword evidence="2" id="KW-0560">Oxidoreductase</keyword>
<reference evidence="5 6" key="1">
    <citation type="submission" date="2018-09" db="EMBL/GenBank/DDBJ databases">
        <title>YIM 75000 draft genome.</title>
        <authorList>
            <person name="Tang S."/>
            <person name="Feng Y."/>
        </authorList>
    </citation>
    <scope>NUCLEOTIDE SEQUENCE [LARGE SCALE GENOMIC DNA]</scope>
    <source>
        <strain evidence="5 6">YIM 75000</strain>
    </source>
</reference>
<protein>
    <submittedName>
        <fullName evidence="5">Gfo/Idh/MocA family oxidoreductase</fullName>
    </submittedName>
</protein>
<dbReference type="Gene3D" id="3.30.360.10">
    <property type="entry name" value="Dihydrodipicolinate Reductase, domain 2"/>
    <property type="match status" value="1"/>
</dbReference>
<dbReference type="InterPro" id="IPR036291">
    <property type="entry name" value="NAD(P)-bd_dom_sf"/>
</dbReference>
<dbReference type="PANTHER" id="PTHR43708">
    <property type="entry name" value="CONSERVED EXPRESSED OXIDOREDUCTASE (EUROFUNG)"/>
    <property type="match status" value="1"/>
</dbReference>
<comment type="caution">
    <text evidence="5">The sequence shown here is derived from an EMBL/GenBank/DDBJ whole genome shotgun (WGS) entry which is preliminary data.</text>
</comment>
<organism evidence="5 6">
    <name type="scientific">Vallicoccus soli</name>
    <dbReference type="NCBI Taxonomy" id="2339232"/>
    <lineage>
        <taxon>Bacteria</taxon>
        <taxon>Bacillati</taxon>
        <taxon>Actinomycetota</taxon>
        <taxon>Actinomycetes</taxon>
        <taxon>Motilibacterales</taxon>
        <taxon>Vallicoccaceae</taxon>
        <taxon>Vallicoccus</taxon>
    </lineage>
</organism>
<evidence type="ECO:0000313" key="5">
    <source>
        <dbReference type="EMBL" id="RJK96936.1"/>
    </source>
</evidence>
<evidence type="ECO:0000313" key="6">
    <source>
        <dbReference type="Proteomes" id="UP000265614"/>
    </source>
</evidence>
<dbReference type="Pfam" id="PF01408">
    <property type="entry name" value="GFO_IDH_MocA"/>
    <property type="match status" value="1"/>
</dbReference>
<evidence type="ECO:0000259" key="4">
    <source>
        <dbReference type="Pfam" id="PF02894"/>
    </source>
</evidence>
<dbReference type="InterPro" id="IPR004104">
    <property type="entry name" value="Gfo/Idh/MocA-like_OxRdtase_C"/>
</dbReference>
<evidence type="ECO:0000259" key="3">
    <source>
        <dbReference type="Pfam" id="PF01408"/>
    </source>
</evidence>
<dbReference type="Proteomes" id="UP000265614">
    <property type="component" value="Unassembled WGS sequence"/>
</dbReference>
<name>A0A3A3ZL94_9ACTN</name>
<keyword evidence="6" id="KW-1185">Reference proteome</keyword>
<dbReference type="Pfam" id="PF02894">
    <property type="entry name" value="GFO_IDH_MocA_C"/>
    <property type="match status" value="1"/>
</dbReference>
<dbReference type="RefSeq" id="WP_119949652.1">
    <property type="nucleotide sequence ID" value="NZ_QZEZ01000002.1"/>
</dbReference>
<dbReference type="SUPFAM" id="SSF51735">
    <property type="entry name" value="NAD(P)-binding Rossmann-fold domains"/>
    <property type="match status" value="1"/>
</dbReference>
<dbReference type="EMBL" id="QZEZ01000002">
    <property type="protein sequence ID" value="RJK96936.1"/>
    <property type="molecule type" value="Genomic_DNA"/>
</dbReference>
<dbReference type="Gene3D" id="3.40.50.720">
    <property type="entry name" value="NAD(P)-binding Rossmann-like Domain"/>
    <property type="match status" value="1"/>
</dbReference>
<dbReference type="InterPro" id="IPR051317">
    <property type="entry name" value="Gfo/Idh/MocA_oxidoreduct"/>
</dbReference>
<evidence type="ECO:0000256" key="2">
    <source>
        <dbReference type="ARBA" id="ARBA00023002"/>
    </source>
</evidence>
<feature type="domain" description="Gfo/Idh/MocA-like oxidoreductase N-terminal" evidence="3">
    <location>
        <begin position="6"/>
        <end position="114"/>
    </location>
</feature>
<dbReference type="AlphaFoldDB" id="A0A3A3ZL94"/>
<accession>A0A3A3ZL94</accession>
<dbReference type="SUPFAM" id="SSF55347">
    <property type="entry name" value="Glyceraldehyde-3-phosphate dehydrogenase-like, C-terminal domain"/>
    <property type="match status" value="1"/>
</dbReference>
<sequence length="342" mass="35971">MGTGALRVGLAGYGSAGRTIHGPLLTAVGGLEVAVVVTSDAARAAAAREEHPGCAVVASYADLLARAGELDLVVLATPNAGHVEQARAALEAGLAVVVDKPLALDAASARSLVAAGGPLTVFQNRRWDPVHTTLRRVLAEGALGEAVRHEARYERWRPQPKDRWREGLTSEQGGGLLLDLQSHLVDGALDLFGPVEQVFAELASVTTVGDDVAFLALRHASGVRSHLGATSLAGAPGPRVRVLGRGGTYVAGPIDNDVTTLAPTWTDDAPDQRGWLVRGDEREPVRAEPARWEEFYEAVVRWVRGEGPAPVDPADAVATLEVLDAARRSAREGVVVPIRHSS</sequence>
<comment type="similarity">
    <text evidence="1">Belongs to the Gfo/Idh/MocA family.</text>
</comment>
<dbReference type="GO" id="GO:0016491">
    <property type="term" value="F:oxidoreductase activity"/>
    <property type="evidence" value="ECO:0007669"/>
    <property type="project" value="UniProtKB-KW"/>
</dbReference>